<evidence type="ECO:0000313" key="5">
    <source>
        <dbReference type="EMBL" id="MED6120211.1"/>
    </source>
</evidence>
<dbReference type="InterPro" id="IPR003591">
    <property type="entry name" value="Leu-rich_rpt_typical-subtyp"/>
</dbReference>
<accession>A0ABU6R8H0</accession>
<gene>
    <name evidence="5" type="ORF">PIB30_019004</name>
</gene>
<evidence type="ECO:0000256" key="3">
    <source>
        <dbReference type="ARBA" id="ARBA00022821"/>
    </source>
</evidence>
<dbReference type="InterPro" id="IPR044974">
    <property type="entry name" value="Disease_R_plants"/>
</dbReference>
<keyword evidence="3" id="KW-0611">Plant defense</keyword>
<evidence type="ECO:0000256" key="2">
    <source>
        <dbReference type="ARBA" id="ARBA00022737"/>
    </source>
</evidence>
<comment type="caution">
    <text evidence="5">The sequence shown here is derived from an EMBL/GenBank/DDBJ whole genome shotgun (WGS) entry which is preliminary data.</text>
</comment>
<name>A0ABU6R8H0_9FABA</name>
<dbReference type="EMBL" id="JASCZI010030266">
    <property type="protein sequence ID" value="MED6120211.1"/>
    <property type="molecule type" value="Genomic_DNA"/>
</dbReference>
<dbReference type="InterPro" id="IPR058546">
    <property type="entry name" value="RPS4B/Roq1-like_LRR"/>
</dbReference>
<reference evidence="5 6" key="1">
    <citation type="journal article" date="2023" name="Plants (Basel)">
        <title>Bridging the Gap: Combining Genomics and Transcriptomics Approaches to Understand Stylosanthes scabra, an Orphan Legume from the Brazilian Caatinga.</title>
        <authorList>
            <person name="Ferreira-Neto J.R.C."/>
            <person name="da Silva M.D."/>
            <person name="Binneck E."/>
            <person name="de Melo N.F."/>
            <person name="da Silva R.H."/>
            <person name="de Melo A.L.T.M."/>
            <person name="Pandolfi V."/>
            <person name="Bustamante F.O."/>
            <person name="Brasileiro-Vidal A.C."/>
            <person name="Benko-Iseppon A.M."/>
        </authorList>
    </citation>
    <scope>NUCLEOTIDE SEQUENCE [LARGE SCALE GENOMIC DNA]</scope>
    <source>
        <tissue evidence="5">Leaves</tissue>
    </source>
</reference>
<dbReference type="InterPro" id="IPR032675">
    <property type="entry name" value="LRR_dom_sf"/>
</dbReference>
<protein>
    <recommendedName>
        <fullName evidence="4">Disease resistance protein RPS4B/Roq1-like leucine-rich repeats domain-containing protein</fullName>
    </recommendedName>
</protein>
<dbReference type="PANTHER" id="PTHR11017:SF431">
    <property type="entry name" value="ADP-RIBOSYL CYCLASE_CYCLIC ADP-RIBOSE HYDROLASE"/>
    <property type="match status" value="1"/>
</dbReference>
<dbReference type="Gene3D" id="3.80.10.10">
    <property type="entry name" value="Ribonuclease Inhibitor"/>
    <property type="match status" value="2"/>
</dbReference>
<dbReference type="Pfam" id="PF23286">
    <property type="entry name" value="LRR_13"/>
    <property type="match status" value="1"/>
</dbReference>
<evidence type="ECO:0000259" key="4">
    <source>
        <dbReference type="Pfam" id="PF23286"/>
    </source>
</evidence>
<proteinExistence type="predicted"/>
<keyword evidence="1" id="KW-0433">Leucine-rich repeat</keyword>
<dbReference type="Proteomes" id="UP001341840">
    <property type="component" value="Unassembled WGS sequence"/>
</dbReference>
<sequence>MEWWKYPSKYFPSDFHPKKLSILKLPNSLFMSCKLDSLFTKKLVALKVLNFDNSDFLKEIPDVSNLPSLEELSFRGCNNLTRIHSSAGFLGKLKILNAEHCHKLRSFPSMNLPSLKILLLSGCSSLEKFPEMLGKMENVEMLRLSRTDIRDLPLSFRNLSELYTLTMSGNKIQRIPSVVFIMPKLSSFYIDGTQGNRLESQKQDEGMEGIVTSFSSSSVRFLYLYFSKLSDDFMVQQLPWFPNLKRLDLTRSDITIIPECIQEFQFLSRLQVDSCRHLLEIRGIPPNLQNFSALYCESLTPSTTSMLLNQELHEKGNTHFVMPRAYGSIPSWFEHRSEETNSISFWFRGKFPAKSLCLAILLNYSQEVTPIVTINGKKVSCGSGKTYVERLFIFDLWKTNYKYDSDELLFESQEWNHAEVSWEVTAAEIGMHILNQNCSSIMQDIRFTHPYRKRKRDDRDFSQ</sequence>
<feature type="domain" description="Disease resistance protein RPS4B/Roq1-like leucine-rich repeats" evidence="4">
    <location>
        <begin position="112"/>
        <end position="281"/>
    </location>
</feature>
<keyword evidence="2" id="KW-0677">Repeat</keyword>
<dbReference type="SMART" id="SM00369">
    <property type="entry name" value="LRR_TYP"/>
    <property type="match status" value="4"/>
</dbReference>
<keyword evidence="6" id="KW-1185">Reference proteome</keyword>
<dbReference type="SUPFAM" id="SSF52058">
    <property type="entry name" value="L domain-like"/>
    <property type="match status" value="1"/>
</dbReference>
<dbReference type="PANTHER" id="PTHR11017">
    <property type="entry name" value="LEUCINE-RICH REPEAT-CONTAINING PROTEIN"/>
    <property type="match status" value="1"/>
</dbReference>
<organism evidence="5 6">
    <name type="scientific">Stylosanthes scabra</name>
    <dbReference type="NCBI Taxonomy" id="79078"/>
    <lineage>
        <taxon>Eukaryota</taxon>
        <taxon>Viridiplantae</taxon>
        <taxon>Streptophyta</taxon>
        <taxon>Embryophyta</taxon>
        <taxon>Tracheophyta</taxon>
        <taxon>Spermatophyta</taxon>
        <taxon>Magnoliopsida</taxon>
        <taxon>eudicotyledons</taxon>
        <taxon>Gunneridae</taxon>
        <taxon>Pentapetalae</taxon>
        <taxon>rosids</taxon>
        <taxon>fabids</taxon>
        <taxon>Fabales</taxon>
        <taxon>Fabaceae</taxon>
        <taxon>Papilionoideae</taxon>
        <taxon>50 kb inversion clade</taxon>
        <taxon>dalbergioids sensu lato</taxon>
        <taxon>Dalbergieae</taxon>
        <taxon>Pterocarpus clade</taxon>
        <taxon>Stylosanthes</taxon>
    </lineage>
</organism>
<evidence type="ECO:0000256" key="1">
    <source>
        <dbReference type="ARBA" id="ARBA00022614"/>
    </source>
</evidence>
<evidence type="ECO:0000313" key="6">
    <source>
        <dbReference type="Proteomes" id="UP001341840"/>
    </source>
</evidence>